<organism evidence="1 2">
    <name type="scientific">Lishizhenia tianjinensis</name>
    <dbReference type="NCBI Taxonomy" id="477690"/>
    <lineage>
        <taxon>Bacteria</taxon>
        <taxon>Pseudomonadati</taxon>
        <taxon>Bacteroidota</taxon>
        <taxon>Flavobacteriia</taxon>
        <taxon>Flavobacteriales</taxon>
        <taxon>Crocinitomicaceae</taxon>
        <taxon>Lishizhenia</taxon>
    </lineage>
</organism>
<accession>A0A1I7AVR7</accession>
<dbReference type="STRING" id="477690.SAMN05216474_2335"/>
<keyword evidence="2" id="KW-1185">Reference proteome</keyword>
<dbReference type="Proteomes" id="UP000236454">
    <property type="component" value="Unassembled WGS sequence"/>
</dbReference>
<reference evidence="1 2" key="1">
    <citation type="submission" date="2016-10" db="EMBL/GenBank/DDBJ databases">
        <authorList>
            <person name="de Groot N.N."/>
        </authorList>
    </citation>
    <scope>NUCLEOTIDE SEQUENCE [LARGE SCALE GENOMIC DNA]</scope>
    <source>
        <strain evidence="1 2">CGMCC 1.7005</strain>
    </source>
</reference>
<evidence type="ECO:0000313" key="2">
    <source>
        <dbReference type="Proteomes" id="UP000236454"/>
    </source>
</evidence>
<evidence type="ECO:0000313" key="1">
    <source>
        <dbReference type="EMBL" id="SFT79023.1"/>
    </source>
</evidence>
<protein>
    <recommendedName>
        <fullName evidence="3">Lipoprotein</fullName>
    </recommendedName>
</protein>
<sequence>MKPLIYLIPAFIFLSACQKEEISEGINNDNQVHSYTGDLLLLVVSDTLEAAYTYSFSSAQLYTDSLPIFHTLSSVNPFDDKDFHLHFASATDTLYTRSHPGAMSYNGTPLPHQQLISSFNSMPFDLKNFTLEYLNHKNQIEKSWYKISNLSVVRSYRSFAQSKIYGQRIIEMVFDPELGFSAPKAKYLFIFSKW</sequence>
<dbReference type="PROSITE" id="PS51257">
    <property type="entry name" value="PROKAR_LIPOPROTEIN"/>
    <property type="match status" value="1"/>
</dbReference>
<dbReference type="AlphaFoldDB" id="A0A1I7AVR7"/>
<dbReference type="RefSeq" id="WP_090249984.1">
    <property type="nucleotide sequence ID" value="NZ_FPAS01000004.1"/>
</dbReference>
<dbReference type="EMBL" id="FPAS01000004">
    <property type="protein sequence ID" value="SFT79023.1"/>
    <property type="molecule type" value="Genomic_DNA"/>
</dbReference>
<gene>
    <name evidence="1" type="ORF">SAMN05216474_2335</name>
</gene>
<proteinExistence type="predicted"/>
<dbReference type="OrthoDB" id="1339516at2"/>
<name>A0A1I7AVR7_9FLAO</name>
<evidence type="ECO:0008006" key="3">
    <source>
        <dbReference type="Google" id="ProtNLM"/>
    </source>
</evidence>